<dbReference type="PANTHER" id="PTHR45570">
    <property type="entry name" value="CARBOXYLIC ESTER HYDROLASE"/>
    <property type="match status" value="1"/>
</dbReference>
<comment type="similarity">
    <text evidence="1">Belongs to the type-B carboxylesterase/lipase family.</text>
</comment>
<dbReference type="SUPFAM" id="SSF53474">
    <property type="entry name" value="alpha/beta-Hydrolases"/>
    <property type="match status" value="1"/>
</dbReference>
<evidence type="ECO:0000256" key="1">
    <source>
        <dbReference type="ARBA" id="ARBA00005964"/>
    </source>
</evidence>
<evidence type="ECO:0000313" key="7">
    <source>
        <dbReference type="Proteomes" id="UP000001554"/>
    </source>
</evidence>
<feature type="active site" description="Charge relay system" evidence="3">
    <location>
        <position position="357"/>
    </location>
</feature>
<evidence type="ECO:0000256" key="3">
    <source>
        <dbReference type="PIRSR" id="PIRSR600997-1"/>
    </source>
</evidence>
<dbReference type="GO" id="GO:0004104">
    <property type="term" value="F:cholinesterase activity"/>
    <property type="evidence" value="ECO:0007669"/>
    <property type="project" value="InterPro"/>
</dbReference>
<dbReference type="AlphaFoldDB" id="A0A9J7LSF6"/>
<feature type="region of interest" description="Disordered" evidence="4">
    <location>
        <begin position="499"/>
        <end position="523"/>
    </location>
</feature>
<dbReference type="RefSeq" id="XP_035687813.1">
    <property type="nucleotide sequence ID" value="XM_035831920.1"/>
</dbReference>
<reference evidence="8" key="2">
    <citation type="submission" date="2025-08" db="UniProtKB">
        <authorList>
            <consortium name="RefSeq"/>
        </authorList>
    </citation>
    <scope>IDENTIFICATION</scope>
    <source>
        <strain evidence="8">S238N-H82</strain>
        <tissue evidence="8">Testes</tissue>
    </source>
</reference>
<name>A0A9J7LSF6_BRAFL</name>
<dbReference type="KEGG" id="bfo:118423724"/>
<evidence type="ECO:0000256" key="4">
    <source>
        <dbReference type="SAM" id="MobiDB-lite"/>
    </source>
</evidence>
<sequence length="565" mass="62507">MRSTHTRAVLCSLLVYTAVFTVGGLAYKLQEDAPVVQTQYGPVKGMYVEEGAIFFGLPFAAPPTGNLRWKPPVPFDTAWSPETYDGTIPRPGCLQPGCNPNHPEDPRHKCPRGLKISEDCLYLNVFAPRTALNATARLPVMFWLYGGEYYSGSGSAVLYDGRFLANKTDTIVVTTNYRMGAPGFLVAGDGEDAAKGNYGILDQLSALKWVRDNIENFGGDKNRVTTFGQSAGSASIGVHLTYNKTSELFQRSIMMSVPFGIPFRARWEAVSLGNHFAELLNCSHGDMTCLRSASSKQILKAQRLCKKFTVNPLSPLEMFIPWGPTIDGDIIQEQLIDSFAKGHLQRKPFIMGTVMEEARLYIYGSWETPMSRAVYSGVILGIFREKTLSVLREYPPASSADQRDNLAMAATDFLLTCPTRNAIRGAAASGNSDVWLYVFDHVWSFQGIWKGEDSCEGHCCHGEDLPFTFQIESLVGQNMTADEQVMADSIARHYGNFAHTGDPNKPGRGAHVPGTAGSGGDAVNWPRYNEEGGFTNLRISTPKNELVQEYRKDRCDFWDRLNDYP</sequence>
<protein>
    <submittedName>
        <fullName evidence="8">cAMP-regulated D2 protein-like</fullName>
    </submittedName>
</protein>
<feature type="chain" id="PRO_5039946950" evidence="5">
    <location>
        <begin position="27"/>
        <end position="565"/>
    </location>
</feature>
<accession>A0A9J7LSF6</accession>
<keyword evidence="2" id="KW-0378">Hydrolase</keyword>
<dbReference type="InterPro" id="IPR000997">
    <property type="entry name" value="Cholinesterase"/>
</dbReference>
<dbReference type="InterPro" id="IPR002018">
    <property type="entry name" value="CarbesteraseB"/>
</dbReference>
<keyword evidence="7" id="KW-1185">Reference proteome</keyword>
<dbReference type="OMA" id="GHWQSYK"/>
<gene>
    <name evidence="8" type="primary">LOC118423724</name>
</gene>
<organism evidence="7 8">
    <name type="scientific">Branchiostoma floridae</name>
    <name type="common">Florida lancelet</name>
    <name type="synonym">Amphioxus</name>
    <dbReference type="NCBI Taxonomy" id="7739"/>
    <lineage>
        <taxon>Eukaryota</taxon>
        <taxon>Metazoa</taxon>
        <taxon>Chordata</taxon>
        <taxon>Cephalochordata</taxon>
        <taxon>Leptocardii</taxon>
        <taxon>Amphioxiformes</taxon>
        <taxon>Branchiostomatidae</taxon>
        <taxon>Branchiostoma</taxon>
    </lineage>
</organism>
<feature type="domain" description="Carboxylesterase type B" evidence="6">
    <location>
        <begin position="33"/>
        <end position="558"/>
    </location>
</feature>
<feature type="active site" description="Charge relay system" evidence="3">
    <location>
        <position position="461"/>
    </location>
</feature>
<dbReference type="InterPro" id="IPR019819">
    <property type="entry name" value="Carboxylesterase_B_CS"/>
</dbReference>
<feature type="signal peptide" evidence="5">
    <location>
        <begin position="1"/>
        <end position="26"/>
    </location>
</feature>
<evidence type="ECO:0000256" key="5">
    <source>
        <dbReference type="SAM" id="SignalP"/>
    </source>
</evidence>
<evidence type="ECO:0000313" key="8">
    <source>
        <dbReference type="RefSeq" id="XP_035687813.1"/>
    </source>
</evidence>
<dbReference type="PANTHER" id="PTHR45570:SF1">
    <property type="entry name" value="CARBOXYLIC ESTER HYDROLASE"/>
    <property type="match status" value="1"/>
</dbReference>
<dbReference type="PRINTS" id="PR00878">
    <property type="entry name" value="CHOLNESTRASE"/>
</dbReference>
<dbReference type="GeneID" id="118423724"/>
<dbReference type="OrthoDB" id="3200163at2759"/>
<keyword evidence="5" id="KW-0732">Signal</keyword>
<dbReference type="Pfam" id="PF00135">
    <property type="entry name" value="COesterase"/>
    <property type="match status" value="1"/>
</dbReference>
<reference evidence="7" key="1">
    <citation type="journal article" date="2020" name="Nat. Ecol. Evol.">
        <title>Deeply conserved synteny resolves early events in vertebrate evolution.</title>
        <authorList>
            <person name="Simakov O."/>
            <person name="Marletaz F."/>
            <person name="Yue J.X."/>
            <person name="O'Connell B."/>
            <person name="Jenkins J."/>
            <person name="Brandt A."/>
            <person name="Calef R."/>
            <person name="Tung C.H."/>
            <person name="Huang T.K."/>
            <person name="Schmutz J."/>
            <person name="Satoh N."/>
            <person name="Yu J.K."/>
            <person name="Putnam N.H."/>
            <person name="Green R.E."/>
            <person name="Rokhsar D.S."/>
        </authorList>
    </citation>
    <scope>NUCLEOTIDE SEQUENCE [LARGE SCALE GENOMIC DNA]</scope>
    <source>
        <strain evidence="7">S238N-H82</strain>
    </source>
</reference>
<dbReference type="PROSITE" id="PS00941">
    <property type="entry name" value="CARBOXYLESTERASE_B_2"/>
    <property type="match status" value="1"/>
</dbReference>
<feature type="active site" description="Acyl-ester intermediate" evidence="3">
    <location>
        <position position="230"/>
    </location>
</feature>
<dbReference type="InterPro" id="IPR029058">
    <property type="entry name" value="AB_hydrolase_fold"/>
</dbReference>
<dbReference type="Proteomes" id="UP000001554">
    <property type="component" value="Chromosome 10"/>
</dbReference>
<evidence type="ECO:0000259" key="6">
    <source>
        <dbReference type="Pfam" id="PF00135"/>
    </source>
</evidence>
<evidence type="ECO:0000256" key="2">
    <source>
        <dbReference type="ARBA" id="ARBA00022801"/>
    </source>
</evidence>
<dbReference type="Gene3D" id="3.40.50.1820">
    <property type="entry name" value="alpha/beta hydrolase"/>
    <property type="match status" value="1"/>
</dbReference>
<proteinExistence type="inferred from homology"/>